<protein>
    <recommendedName>
        <fullName evidence="1">YdhG-like domain-containing protein</fullName>
    </recommendedName>
</protein>
<name>A0A512N276_9HYPH</name>
<sequence length="139" mass="15664">MRRFSSNDVQSVFKAYPPTVRAKLMALRELVFDAAARTEGVGRLTETLKWGQPSYLTEETGSGTTVRIDRLKAADGYAVYFHCQSGLLGQFRELYPDTFTFEGKRAIVFAAGDRVPVRELRHCLALALTHHSRKKKPKS</sequence>
<dbReference type="SUPFAM" id="SSF159888">
    <property type="entry name" value="YdhG-like"/>
    <property type="match status" value="1"/>
</dbReference>
<evidence type="ECO:0000313" key="2">
    <source>
        <dbReference type="EMBL" id="GEP53080.1"/>
    </source>
</evidence>
<accession>A0A512N276</accession>
<evidence type="ECO:0000259" key="1">
    <source>
        <dbReference type="Pfam" id="PF08818"/>
    </source>
</evidence>
<dbReference type="EMBL" id="BKAJ01000004">
    <property type="protein sequence ID" value="GEP53080.1"/>
    <property type="molecule type" value="Genomic_DNA"/>
</dbReference>
<proteinExistence type="predicted"/>
<feature type="domain" description="YdhG-like" evidence="1">
    <location>
        <begin position="21"/>
        <end position="127"/>
    </location>
</feature>
<dbReference type="InterPro" id="IPR014922">
    <property type="entry name" value="YdhG-like"/>
</dbReference>
<dbReference type="RefSeq" id="WP_147145343.1">
    <property type="nucleotide sequence ID" value="NZ_BKAJ01000004.1"/>
</dbReference>
<evidence type="ECO:0000313" key="3">
    <source>
        <dbReference type="Proteomes" id="UP000321058"/>
    </source>
</evidence>
<dbReference type="AlphaFoldDB" id="A0A512N276"/>
<keyword evidence="3" id="KW-1185">Reference proteome</keyword>
<gene>
    <name evidence="2" type="ORF">RSO01_02460</name>
</gene>
<dbReference type="Pfam" id="PF08818">
    <property type="entry name" value="DUF1801"/>
    <property type="match status" value="1"/>
</dbReference>
<dbReference type="OrthoDB" id="328972at2"/>
<dbReference type="Proteomes" id="UP000321058">
    <property type="component" value="Unassembled WGS sequence"/>
</dbReference>
<reference evidence="2 3" key="1">
    <citation type="submission" date="2019-07" db="EMBL/GenBank/DDBJ databases">
        <title>Whole genome shotgun sequence of Reyranella soli NBRC 108950.</title>
        <authorList>
            <person name="Hosoyama A."/>
            <person name="Uohara A."/>
            <person name="Ohji S."/>
            <person name="Ichikawa N."/>
        </authorList>
    </citation>
    <scope>NUCLEOTIDE SEQUENCE [LARGE SCALE GENOMIC DNA]</scope>
    <source>
        <strain evidence="2 3">NBRC 108950</strain>
    </source>
</reference>
<comment type="caution">
    <text evidence="2">The sequence shown here is derived from an EMBL/GenBank/DDBJ whole genome shotgun (WGS) entry which is preliminary data.</text>
</comment>
<organism evidence="2 3">
    <name type="scientific">Reyranella soli</name>
    <dbReference type="NCBI Taxonomy" id="1230389"/>
    <lineage>
        <taxon>Bacteria</taxon>
        <taxon>Pseudomonadati</taxon>
        <taxon>Pseudomonadota</taxon>
        <taxon>Alphaproteobacteria</taxon>
        <taxon>Hyphomicrobiales</taxon>
        <taxon>Reyranellaceae</taxon>
        <taxon>Reyranella</taxon>
    </lineage>
</organism>